<organism evidence="1">
    <name type="scientific">marine sediment metagenome</name>
    <dbReference type="NCBI Taxonomy" id="412755"/>
    <lineage>
        <taxon>unclassified sequences</taxon>
        <taxon>metagenomes</taxon>
        <taxon>ecological metagenomes</taxon>
    </lineage>
</organism>
<comment type="caution">
    <text evidence="1">The sequence shown here is derived from an EMBL/GenBank/DDBJ whole genome shotgun (WGS) entry which is preliminary data.</text>
</comment>
<accession>A0A0F9CIM7</accession>
<proteinExistence type="predicted"/>
<feature type="non-terminal residue" evidence="1">
    <location>
        <position position="1"/>
    </location>
</feature>
<name>A0A0F9CIM7_9ZZZZ</name>
<dbReference type="AlphaFoldDB" id="A0A0F9CIM7"/>
<reference evidence="1" key="1">
    <citation type="journal article" date="2015" name="Nature">
        <title>Complex archaea that bridge the gap between prokaryotes and eukaryotes.</title>
        <authorList>
            <person name="Spang A."/>
            <person name="Saw J.H."/>
            <person name="Jorgensen S.L."/>
            <person name="Zaremba-Niedzwiedzka K."/>
            <person name="Martijn J."/>
            <person name="Lind A.E."/>
            <person name="van Eijk R."/>
            <person name="Schleper C."/>
            <person name="Guy L."/>
            <person name="Ettema T.J."/>
        </authorList>
    </citation>
    <scope>NUCLEOTIDE SEQUENCE</scope>
</reference>
<evidence type="ECO:0000313" key="1">
    <source>
        <dbReference type="EMBL" id="KKL26287.1"/>
    </source>
</evidence>
<gene>
    <name evidence="1" type="ORF">LCGC14_2396760</name>
</gene>
<sequence length="189" mass="21772">VPERVEANMSSRYSKRHYEDVARILKGQISSAAPLNWIGHIAEVETNATVKRIAHRFADLFAADNPPRCIDCGAPHGEEDPEGQCTHHLCAYGFDRALPENLRAETHSMIFSHDSNHDRARVQTYLRSGQHKPRSPEEHDWVKACGVKDWFRSEEHARRNAGRHGLEAYQCKYCPWWHLTRRLKKGVPE</sequence>
<protein>
    <submittedName>
        <fullName evidence="1">Uncharacterized protein</fullName>
    </submittedName>
</protein>
<dbReference type="EMBL" id="LAZR01035888">
    <property type="protein sequence ID" value="KKL26287.1"/>
    <property type="molecule type" value="Genomic_DNA"/>
</dbReference>